<proteinExistence type="predicted"/>
<organism evidence="1 2">
    <name type="scientific">Cylindrotheca closterium</name>
    <dbReference type="NCBI Taxonomy" id="2856"/>
    <lineage>
        <taxon>Eukaryota</taxon>
        <taxon>Sar</taxon>
        <taxon>Stramenopiles</taxon>
        <taxon>Ochrophyta</taxon>
        <taxon>Bacillariophyta</taxon>
        <taxon>Bacillariophyceae</taxon>
        <taxon>Bacillariophycidae</taxon>
        <taxon>Bacillariales</taxon>
        <taxon>Bacillariaceae</taxon>
        <taxon>Cylindrotheca</taxon>
    </lineage>
</organism>
<accession>A0AAD2PUU5</accession>
<keyword evidence="2" id="KW-1185">Reference proteome</keyword>
<dbReference type="EMBL" id="CAKOGP040001809">
    <property type="protein sequence ID" value="CAJ1952624.1"/>
    <property type="molecule type" value="Genomic_DNA"/>
</dbReference>
<gene>
    <name evidence="1" type="ORF">CYCCA115_LOCUS13641</name>
</gene>
<dbReference type="AlphaFoldDB" id="A0AAD2PUU5"/>
<dbReference type="Proteomes" id="UP001295423">
    <property type="component" value="Unassembled WGS sequence"/>
</dbReference>
<name>A0AAD2PUU5_9STRA</name>
<evidence type="ECO:0000313" key="1">
    <source>
        <dbReference type="EMBL" id="CAJ1952624.1"/>
    </source>
</evidence>
<comment type="caution">
    <text evidence="1">The sequence shown here is derived from an EMBL/GenBank/DDBJ whole genome shotgun (WGS) entry which is preliminary data.</text>
</comment>
<reference evidence="1" key="1">
    <citation type="submission" date="2023-08" db="EMBL/GenBank/DDBJ databases">
        <authorList>
            <person name="Audoor S."/>
            <person name="Bilcke G."/>
        </authorList>
    </citation>
    <scope>NUCLEOTIDE SEQUENCE</scope>
</reference>
<evidence type="ECO:0000313" key="2">
    <source>
        <dbReference type="Proteomes" id="UP001295423"/>
    </source>
</evidence>
<protein>
    <submittedName>
        <fullName evidence="1">Uncharacterized protein</fullName>
    </submittedName>
</protein>
<sequence length="436" mass="49937">MSTSRWAMAYIWPRSLVQNKVFVFVHWMVTSISQGTNSPKVLDFKIWARTQRQEKFNERLKRFDTIGTRVCYTMDKHEVVCTDFLVLIQYDIEDGRPLNRVIYYTCGPHQNARRFVAGTQSKCSRLNVGTKSVKQIFVKPCDKEHWLLDLNQNVFCMEVDWASGVAPKCSPPEHAKNIKIAFGKAKGSLKVLDPDHETNSIAVFGKPNGNQGLTDFLFYKASDRQRGELKEQWKDVRNLMPEAMKQKPDVARGKQSAASYQRYICFGYRKDPKGSDIGEYAYQKHGKKDNQSGYRGISDKFRQLSESLEGISNRFGKHLFEAKWMDDLRQRVLLPSFAGGKAKATQFSVGIGYWSVAHTDDDYYFTTLSCLSKNEADHDKVLYYFIFPFYKVAVPMKSGDIIFFNPLELHCCSNPSLPDASAKTFNARFASYAKSS</sequence>